<reference evidence="2" key="1">
    <citation type="submission" date="2020-08" db="EMBL/GenBank/DDBJ databases">
        <title>Genomic Encyclopedia of Type Strains, Phase IV (KMG-IV): sequencing the most valuable type-strain genomes for metagenomic binning, comparative biology and taxonomic classification.</title>
        <authorList>
            <person name="Goeker M."/>
        </authorList>
    </citation>
    <scope>NUCLEOTIDE SEQUENCE [LARGE SCALE GENOMIC DNA]</scope>
    <source>
        <strain evidence="2">DSM 105040</strain>
    </source>
</reference>
<evidence type="ECO:0000313" key="2">
    <source>
        <dbReference type="EMBL" id="MBB4020632.1"/>
    </source>
</evidence>
<dbReference type="PRINTS" id="PR00419">
    <property type="entry name" value="ADXRDTASE"/>
</dbReference>
<dbReference type="NCBIfam" id="NF005548">
    <property type="entry name" value="PRK07208.1-4"/>
    <property type="match status" value="1"/>
</dbReference>
<dbReference type="Proteomes" id="UP000585681">
    <property type="component" value="Unassembled WGS sequence"/>
</dbReference>
<organism evidence="2 3">
    <name type="scientific">Actibacterium naphthalenivorans</name>
    <dbReference type="NCBI Taxonomy" id="1614693"/>
    <lineage>
        <taxon>Bacteria</taxon>
        <taxon>Pseudomonadati</taxon>
        <taxon>Pseudomonadota</taxon>
        <taxon>Alphaproteobacteria</taxon>
        <taxon>Rhodobacterales</taxon>
        <taxon>Roseobacteraceae</taxon>
        <taxon>Actibacterium</taxon>
    </lineage>
</organism>
<dbReference type="InterPro" id="IPR002937">
    <property type="entry name" value="Amino_oxidase"/>
</dbReference>
<dbReference type="GO" id="GO:0016491">
    <property type="term" value="F:oxidoreductase activity"/>
    <property type="evidence" value="ECO:0007669"/>
    <property type="project" value="InterPro"/>
</dbReference>
<dbReference type="PANTHER" id="PTHR21197">
    <property type="entry name" value="UDP-GALACTOPYRANOSE MUTASE"/>
    <property type="match status" value="1"/>
</dbReference>
<evidence type="ECO:0000313" key="3">
    <source>
        <dbReference type="Proteomes" id="UP000585681"/>
    </source>
</evidence>
<dbReference type="NCBIfam" id="NF005546">
    <property type="entry name" value="PRK07208.1-2"/>
    <property type="match status" value="1"/>
</dbReference>
<dbReference type="Pfam" id="PF01593">
    <property type="entry name" value="Amino_oxidase"/>
    <property type="match status" value="1"/>
</dbReference>
<keyword evidence="3" id="KW-1185">Reference proteome</keyword>
<dbReference type="InterPro" id="IPR036188">
    <property type="entry name" value="FAD/NAD-bd_sf"/>
</dbReference>
<evidence type="ECO:0000259" key="1">
    <source>
        <dbReference type="Pfam" id="PF01593"/>
    </source>
</evidence>
<dbReference type="NCBIfam" id="NF005547">
    <property type="entry name" value="PRK07208.1-3"/>
    <property type="match status" value="1"/>
</dbReference>
<dbReference type="GO" id="GO:0050660">
    <property type="term" value="F:flavin adenine dinucleotide binding"/>
    <property type="evidence" value="ECO:0007669"/>
    <property type="project" value="TreeGrafter"/>
</dbReference>
<feature type="domain" description="Amine oxidase" evidence="1">
    <location>
        <begin position="16"/>
        <end position="386"/>
    </location>
</feature>
<name>A0A840C9A6_9RHOB</name>
<dbReference type="SUPFAM" id="SSF51971">
    <property type="entry name" value="Nucleotide-binding domain"/>
    <property type="match status" value="1"/>
</dbReference>
<dbReference type="AlphaFoldDB" id="A0A840C9A6"/>
<dbReference type="RefSeq" id="WP_054538284.1">
    <property type="nucleotide sequence ID" value="NZ_JACIEQ010000001.1"/>
</dbReference>
<sequence length="490" mass="55984">MENSDIPVVVIGGGPAGLTAAYELQKRSSDHRPIVFEASDMVGGIARTESHNGYRFDIGGHRFFTKVQEVEDMWHEVMGDDFITVPRQSRIYYKEKFFDYPLKLFNALINIGPYEAARIVVSYIKWQVRPYRDEQSFEEWVINRFGGRLYMHFFRSYTEKVWGIPPTEIRADWAAQRIKNLSLFKAVWNALSGANDTASLIEEFQYPRLGPGMMWEKVRDDVREKGGDVVMQSEVVGVNLDGNRVTSIDVKHWTDDGAPATTETVEAEHFINSMAIKDLIHAFNPPPPPEVIAAAERLKYRDFLIVTLVLDHADPFPDNWIYIHSPKVKVGRIQNFRAWSPEMLPNPDTASIGMEYFCQKGDGLWNMSDEELRALASKELEELALAKASDVIDAAIIRQPKAYPVYDGEYKEALDTIEAWLRTLENFQTVGRNGLHRYNNQDHSMLSAMLAARNVLGEEHDVWNVNVERSYHEEFEVSKKPATAKMVAAE</sequence>
<dbReference type="GO" id="GO:0008767">
    <property type="term" value="F:UDP-galactopyranose mutase activity"/>
    <property type="evidence" value="ECO:0007669"/>
    <property type="project" value="TreeGrafter"/>
</dbReference>
<accession>A0A840C9A6</accession>
<dbReference type="Gene3D" id="3.50.50.60">
    <property type="entry name" value="FAD/NAD(P)-binding domain"/>
    <property type="match status" value="1"/>
</dbReference>
<dbReference type="NCBIfam" id="NF005545">
    <property type="entry name" value="PRK07208.1-1"/>
    <property type="match status" value="1"/>
</dbReference>
<dbReference type="PANTHER" id="PTHR21197:SF0">
    <property type="entry name" value="UDP-GALACTOPYRANOSE MUTASE"/>
    <property type="match status" value="1"/>
</dbReference>
<proteinExistence type="predicted"/>
<protein>
    <submittedName>
        <fullName evidence="2">Protoporphyrinogen oxidase</fullName>
    </submittedName>
</protein>
<gene>
    <name evidence="2" type="ORF">GGR17_000423</name>
</gene>
<dbReference type="EMBL" id="JACIEQ010000001">
    <property type="protein sequence ID" value="MBB4020632.1"/>
    <property type="molecule type" value="Genomic_DNA"/>
</dbReference>
<dbReference type="GO" id="GO:0005829">
    <property type="term" value="C:cytosol"/>
    <property type="evidence" value="ECO:0007669"/>
    <property type="project" value="TreeGrafter"/>
</dbReference>
<comment type="caution">
    <text evidence="2">The sequence shown here is derived from an EMBL/GenBank/DDBJ whole genome shotgun (WGS) entry which is preliminary data.</text>
</comment>